<organism evidence="2 3">
    <name type="scientific">Streptomyces luteogriseus</name>
    <dbReference type="NCBI Taxonomy" id="68233"/>
    <lineage>
        <taxon>Bacteria</taxon>
        <taxon>Bacillati</taxon>
        <taxon>Actinomycetota</taxon>
        <taxon>Actinomycetes</taxon>
        <taxon>Kitasatosporales</taxon>
        <taxon>Streptomycetaceae</taxon>
        <taxon>Streptomyces</taxon>
    </lineage>
</organism>
<evidence type="ECO:0000313" key="2">
    <source>
        <dbReference type="EMBL" id="MBB4714750.1"/>
    </source>
</evidence>
<evidence type="ECO:0008006" key="4">
    <source>
        <dbReference type="Google" id="ProtNLM"/>
    </source>
</evidence>
<dbReference type="EMBL" id="JACHMS010000001">
    <property type="protein sequence ID" value="MBB4714750.1"/>
    <property type="molecule type" value="Genomic_DNA"/>
</dbReference>
<feature type="transmembrane region" description="Helical" evidence="1">
    <location>
        <begin position="29"/>
        <end position="51"/>
    </location>
</feature>
<feature type="transmembrane region" description="Helical" evidence="1">
    <location>
        <begin position="104"/>
        <end position="124"/>
    </location>
</feature>
<keyword evidence="3" id="KW-1185">Reference proteome</keyword>
<dbReference type="Proteomes" id="UP000565089">
    <property type="component" value="Unassembled WGS sequence"/>
</dbReference>
<evidence type="ECO:0000313" key="3">
    <source>
        <dbReference type="Proteomes" id="UP000565089"/>
    </source>
</evidence>
<accession>A0A7W7DRL8</accession>
<keyword evidence="1" id="KW-0472">Membrane</keyword>
<proteinExistence type="predicted"/>
<reference evidence="2 3" key="1">
    <citation type="submission" date="2020-08" db="EMBL/GenBank/DDBJ databases">
        <title>Sequencing the genomes of 1000 actinobacteria strains.</title>
        <authorList>
            <person name="Klenk H.-P."/>
        </authorList>
    </citation>
    <scope>NUCLEOTIDE SEQUENCE [LARGE SCALE GENOMIC DNA]</scope>
    <source>
        <strain evidence="2 3">DSM 40483</strain>
    </source>
</reference>
<gene>
    <name evidence="2" type="ORF">BJ965_004632</name>
</gene>
<feature type="transmembrane region" description="Helical" evidence="1">
    <location>
        <begin position="71"/>
        <end position="92"/>
    </location>
</feature>
<name>A0A7W7DRL8_9ACTN</name>
<evidence type="ECO:0000256" key="1">
    <source>
        <dbReference type="SAM" id="Phobius"/>
    </source>
</evidence>
<sequence length="126" mass="14012">MPRRTTAGIGGGRAHMGRGRWARRWSAPLVVNVLLGIPGVVPFWLLWYLAVNGPLAEAGWTVREPTENDGMALWLVIVVPVVTLYGLIWWLANRPLRHRTALAPHTYWLLSLTAPLLPTAALFLNS</sequence>
<keyword evidence="1" id="KW-0812">Transmembrane</keyword>
<protein>
    <recommendedName>
        <fullName evidence="4">Integral membrane protein</fullName>
    </recommendedName>
</protein>
<dbReference type="AlphaFoldDB" id="A0A7W7DRL8"/>
<comment type="caution">
    <text evidence="2">The sequence shown here is derived from an EMBL/GenBank/DDBJ whole genome shotgun (WGS) entry which is preliminary data.</text>
</comment>
<keyword evidence="1" id="KW-1133">Transmembrane helix</keyword>